<accession>A0ABW9V361</accession>
<keyword evidence="2" id="KW-1185">Reference proteome</keyword>
<evidence type="ECO:0000313" key="2">
    <source>
        <dbReference type="Proteomes" id="UP000449678"/>
    </source>
</evidence>
<evidence type="ECO:0000313" key="1">
    <source>
        <dbReference type="EMBL" id="MYM33279.1"/>
    </source>
</evidence>
<proteinExistence type="predicted"/>
<name>A0ABW9V361_9BURK</name>
<comment type="caution">
    <text evidence="1">The sequence shown here is derived from an EMBL/GenBank/DDBJ whole genome shotgun (WGS) entry which is preliminary data.</text>
</comment>
<organism evidence="1 2">
    <name type="scientific">Duganella lactea</name>
    <dbReference type="NCBI Taxonomy" id="2692173"/>
    <lineage>
        <taxon>Bacteria</taxon>
        <taxon>Pseudomonadati</taxon>
        <taxon>Pseudomonadota</taxon>
        <taxon>Betaproteobacteria</taxon>
        <taxon>Burkholderiales</taxon>
        <taxon>Oxalobacteraceae</taxon>
        <taxon>Telluria group</taxon>
        <taxon>Duganella</taxon>
    </lineage>
</organism>
<dbReference type="RefSeq" id="WP_160988687.1">
    <property type="nucleotide sequence ID" value="NZ_WWCO01000002.1"/>
</dbReference>
<protein>
    <recommendedName>
        <fullName evidence="3">Secreted protein</fullName>
    </recommendedName>
</protein>
<sequence>MHRGEHYRSVDRMILPMWVLRCIAEFSLRHVLLSLSGRATVPGGSESAASHLPVKVNGNVVLLRIILAQQIVAAKSLSI</sequence>
<dbReference type="Proteomes" id="UP000449678">
    <property type="component" value="Unassembled WGS sequence"/>
</dbReference>
<reference evidence="1 2" key="1">
    <citation type="submission" date="2019-12" db="EMBL/GenBank/DDBJ databases">
        <title>Novel species isolated from a subtropical stream in China.</title>
        <authorList>
            <person name="Lu H."/>
        </authorList>
    </citation>
    <scope>NUCLEOTIDE SEQUENCE [LARGE SCALE GENOMIC DNA]</scope>
    <source>
        <strain evidence="1 2">FT94W</strain>
    </source>
</reference>
<evidence type="ECO:0008006" key="3">
    <source>
        <dbReference type="Google" id="ProtNLM"/>
    </source>
</evidence>
<dbReference type="EMBL" id="WWCO01000002">
    <property type="protein sequence ID" value="MYM33279.1"/>
    <property type="molecule type" value="Genomic_DNA"/>
</dbReference>
<gene>
    <name evidence="1" type="ORF">GTP38_02855</name>
</gene>